<dbReference type="Pfam" id="PF04293">
    <property type="entry name" value="SpoVR"/>
    <property type="match status" value="1"/>
</dbReference>
<name>A0ABV0H7I5_9NEIS</name>
<dbReference type="PANTHER" id="PTHR30029">
    <property type="entry name" value="STAGE V SPORULATION PROTEIN R"/>
    <property type="match status" value="1"/>
</dbReference>
<dbReference type="Pfam" id="PF24755">
    <property type="entry name" value="SpoVR_C"/>
    <property type="match status" value="1"/>
</dbReference>
<evidence type="ECO:0000259" key="1">
    <source>
        <dbReference type="Pfam" id="PF04293"/>
    </source>
</evidence>
<gene>
    <name evidence="3" type="ORF">ABH309_15065</name>
</gene>
<feature type="domain" description="SpoVR-like C-terminal" evidence="2">
    <location>
        <begin position="440"/>
        <end position="493"/>
    </location>
</feature>
<dbReference type="InterPro" id="IPR056174">
    <property type="entry name" value="SpoVR_N"/>
</dbReference>
<protein>
    <submittedName>
        <fullName evidence="3">SpoVR family protein</fullName>
    </submittedName>
</protein>
<feature type="domain" description="SpoVR protein-like N-terminal" evidence="1">
    <location>
        <begin position="18"/>
        <end position="437"/>
    </location>
</feature>
<evidence type="ECO:0000313" key="4">
    <source>
        <dbReference type="Proteomes" id="UP001438292"/>
    </source>
</evidence>
<proteinExistence type="predicted"/>
<keyword evidence="4" id="KW-1185">Reference proteome</keyword>
<dbReference type="GeneID" id="97479991"/>
<dbReference type="PANTHER" id="PTHR30029:SF2">
    <property type="entry name" value="STAGE V SPORULATION PROTEIN R"/>
    <property type="match status" value="1"/>
</dbReference>
<dbReference type="RefSeq" id="WP_231179876.1">
    <property type="nucleotide sequence ID" value="NZ_CP197095.1"/>
</dbReference>
<sequence>MKRTRKGEGMAPISTGSEWTFDLVGEYDRAIREIAVGEFKLDVYPNQLEIITAEQMMDAYASVGMPVNYNHWSYGKHFVSTEKSYKRGQMGLAYEIVINSNPCIAYLMEENSMMMQALVIAHAAYGHNSFFKGNYLFRSWTDASAIIDYLVFAKSYIMKCEERYGIDEVEELLDSCHALMNYGVDRYKRPQKLSLAKEQARQEEREHYLQMQVNDLWRTIPKRDKDGGDKMPPRFPTEPQENILYFIEKSAPLLEPWQREVVRIVRKVAQYFYPQRQTQVMNEGWATFWHYTIMNRLYDKGLITDGYMLEFLQSHTNVVSQPPVTARWYSGINPYALGFAMYQDIKRICEEPTDEDRAWFPDLAGSDWRDSLEFAMRNFKDESFISQYLSPKLIRDFRLFSIRDDDRDDKLEISSIHDEEGYRDIRSKLAEQYNLGSREPNIQVWSVNMRGDRSLTLRHTMHNRRPLEEQSAQEVLKHVCRLWGFDVRLESVDINGEVKQVYEVQAVREKETA</sequence>
<reference evidence="3 4" key="1">
    <citation type="submission" date="2024-05" db="EMBL/GenBank/DDBJ databases">
        <authorList>
            <person name="De Oliveira J.P."/>
            <person name="Noriler S.A."/>
            <person name="De Oliveira A.G."/>
            <person name="Sipoli D.S."/>
        </authorList>
    </citation>
    <scope>NUCLEOTIDE SEQUENCE [LARGE SCALE GENOMIC DNA]</scope>
    <source>
        <strain evidence="3 4">LABIM186</strain>
    </source>
</reference>
<comment type="caution">
    <text evidence="3">The sequence shown here is derived from an EMBL/GenBank/DDBJ whole genome shotgun (WGS) entry which is preliminary data.</text>
</comment>
<dbReference type="InterPro" id="IPR007390">
    <property type="entry name" value="Spore_V_R"/>
</dbReference>
<dbReference type="Proteomes" id="UP001438292">
    <property type="component" value="Unassembled WGS sequence"/>
</dbReference>
<evidence type="ECO:0000313" key="3">
    <source>
        <dbReference type="EMBL" id="MEO3955777.1"/>
    </source>
</evidence>
<dbReference type="NCBIfam" id="NF008737">
    <property type="entry name" value="PRK11767.1"/>
    <property type="match status" value="1"/>
</dbReference>
<dbReference type="EMBL" id="JBDQQU010000013">
    <property type="protein sequence ID" value="MEO3955777.1"/>
    <property type="molecule type" value="Genomic_DNA"/>
</dbReference>
<dbReference type="InterPro" id="IPR057270">
    <property type="entry name" value="Ycgb-like"/>
</dbReference>
<accession>A0ABV0H7I5</accession>
<evidence type="ECO:0000259" key="2">
    <source>
        <dbReference type="Pfam" id="PF24755"/>
    </source>
</evidence>
<organism evidence="3 4">
    <name type="scientific">Chromobacterium piscinae</name>
    <dbReference type="NCBI Taxonomy" id="686831"/>
    <lineage>
        <taxon>Bacteria</taxon>
        <taxon>Pseudomonadati</taxon>
        <taxon>Pseudomonadota</taxon>
        <taxon>Betaproteobacteria</taxon>
        <taxon>Neisseriales</taxon>
        <taxon>Chromobacteriaceae</taxon>
        <taxon>Chromobacterium</taxon>
    </lineage>
</organism>
<dbReference type="InterPro" id="IPR057008">
    <property type="entry name" value="SpoVR-like_C"/>
</dbReference>